<proteinExistence type="inferred from homology"/>
<evidence type="ECO:0000256" key="5">
    <source>
        <dbReference type="ARBA" id="ARBA00022741"/>
    </source>
</evidence>
<dbReference type="GO" id="GO:0005524">
    <property type="term" value="F:ATP binding"/>
    <property type="evidence" value="ECO:0007669"/>
    <property type="project" value="UniProtKB-KW"/>
</dbReference>
<evidence type="ECO:0000256" key="8">
    <source>
        <dbReference type="ARBA" id="ARBA00023136"/>
    </source>
</evidence>
<dbReference type="PANTHER" id="PTHR31187">
    <property type="match status" value="1"/>
</dbReference>
<dbReference type="OrthoDB" id="19786at2"/>
<feature type="transmembrane region" description="Helical" evidence="10">
    <location>
        <begin position="253"/>
        <end position="274"/>
    </location>
</feature>
<name>A0A2U8BRS0_9RICK</name>
<feature type="transmembrane region" description="Helical" evidence="10">
    <location>
        <begin position="73"/>
        <end position="91"/>
    </location>
</feature>
<dbReference type="GO" id="GO:0005471">
    <property type="term" value="F:ATP:ADP antiporter activity"/>
    <property type="evidence" value="ECO:0007669"/>
    <property type="project" value="InterPro"/>
</dbReference>
<evidence type="ECO:0000313" key="11">
    <source>
        <dbReference type="EMBL" id="AWD33028.1"/>
    </source>
</evidence>
<protein>
    <recommendedName>
        <fullName evidence="10">ADP,ATP carrier protein</fullName>
    </recommendedName>
</protein>
<keyword evidence="4 10" id="KW-0812">Transmembrane</keyword>
<evidence type="ECO:0000256" key="10">
    <source>
        <dbReference type="RuleBase" id="RU363121"/>
    </source>
</evidence>
<keyword evidence="3 10" id="KW-0813">Transport</keyword>
<comment type="function">
    <text evidence="9 10">Provides the rickettsial cell with host ATP in exchange for rickettsial ADP. This is an obligate exchange system. This energy acquiring activity is an important component of rickettsial parasitism.</text>
</comment>
<evidence type="ECO:0000313" key="12">
    <source>
        <dbReference type="Proteomes" id="UP000244519"/>
    </source>
</evidence>
<organism evidence="11 12">
    <name type="scientific">Candidatus Fokinia solitaria</name>
    <dbReference type="NCBI Taxonomy" id="1802984"/>
    <lineage>
        <taxon>Bacteria</taxon>
        <taxon>Pseudomonadati</taxon>
        <taxon>Pseudomonadota</taxon>
        <taxon>Alphaproteobacteria</taxon>
        <taxon>Rickettsiales</taxon>
        <taxon>Candidatus Midichloriaceae</taxon>
        <taxon>Candidatus Fokinia</taxon>
    </lineage>
</organism>
<comment type="subcellular location">
    <subcellularLocation>
        <location evidence="1">Cell membrane</location>
        <topology evidence="1">Multi-pass membrane protein</topology>
    </subcellularLocation>
    <subcellularLocation>
        <location evidence="10">Membrane</location>
        <topology evidence="10">Multi-pass membrane protein</topology>
    </subcellularLocation>
</comment>
<feature type="transmembrane region" description="Helical" evidence="10">
    <location>
        <begin position="329"/>
        <end position="351"/>
    </location>
</feature>
<keyword evidence="7 10" id="KW-1133">Transmembrane helix</keyword>
<accession>A0A2U8BRS0</accession>
<evidence type="ECO:0000256" key="3">
    <source>
        <dbReference type="ARBA" id="ARBA00022448"/>
    </source>
</evidence>
<reference evidence="11 12" key="1">
    <citation type="journal article" date="2018" name="Genome Biol. Evol.">
        <title>The Genome Sequence of "Candidatus Fokinia solitaria": Insights on Reductive Evolution in Rickettsiales.</title>
        <authorList>
            <person name="Floriano A.M."/>
            <person name="Castelli M."/>
            <person name="Krenek S."/>
            <person name="Berendonk T.U."/>
            <person name="Bazzocchi C."/>
            <person name="Petroni G."/>
            <person name="Sassera D."/>
        </authorList>
    </citation>
    <scope>NUCLEOTIDE SEQUENCE [LARGE SCALE GENOMIC DNA]</scope>
    <source>
        <strain evidence="11">Rio ETE_ALG 3VII</strain>
    </source>
</reference>
<feature type="transmembrane region" description="Helical" evidence="10">
    <location>
        <begin position="430"/>
        <end position="448"/>
    </location>
</feature>
<feature type="transmembrane region" description="Helical" evidence="10">
    <location>
        <begin position="454"/>
        <end position="473"/>
    </location>
</feature>
<dbReference type="EMBL" id="CP025989">
    <property type="protein sequence ID" value="AWD33028.1"/>
    <property type="molecule type" value="Genomic_DNA"/>
</dbReference>
<dbReference type="KEGG" id="fso:Fsol_00224"/>
<feature type="transmembrane region" description="Helical" evidence="10">
    <location>
        <begin position="166"/>
        <end position="188"/>
    </location>
</feature>
<evidence type="ECO:0000256" key="6">
    <source>
        <dbReference type="ARBA" id="ARBA00022840"/>
    </source>
</evidence>
<feature type="transmembrane region" description="Helical" evidence="10">
    <location>
        <begin position="40"/>
        <end position="61"/>
    </location>
</feature>
<dbReference type="PANTHER" id="PTHR31187:SF1">
    <property type="entry name" value="ADP,ATP CARRIER PROTEIN 1"/>
    <property type="match status" value="1"/>
</dbReference>
<keyword evidence="12" id="KW-1185">Reference proteome</keyword>
<dbReference type="GO" id="GO:0005886">
    <property type="term" value="C:plasma membrane"/>
    <property type="evidence" value="ECO:0007669"/>
    <property type="project" value="UniProtKB-SubCell"/>
</dbReference>
<comment type="similarity">
    <text evidence="2 10">Belongs to the ADP/ATP translocase tlc family.</text>
</comment>
<keyword evidence="6 10" id="KW-0067">ATP-binding</keyword>
<sequence length="490" mass="54341">MRKSLEKNLLLTVMIVFTVFQYSILRSIKDSFVVDIAPEFLSAIKSFVVLPVAAFAMVFYMQISKKLNRVHTYHLFNLIFGAIVIVYGFIINDTYTDYFFDGLAEYQEKFPSLYYPIGVVRYWVVSFYYLTAELYGTFMLSLLFWQIANQITGTDEAPGLYPKLGIAAQVGLFASGQFSSIISVASVGENGEKVMKSWDVVLANVGIGCVASTAILAFCIERLKGVVGSSTINFTKGFKGEKIKMSFKESISFIMKSPEIGFLVLFVLAYGIAFNTIEGVYKKYAAMAFAGKTAYFIFSSQVQMWTAGSAILFGLFGSYIGKKLKWRTIALMTPSIILGTAILFFACIKFSSSVETWIATYIGIKAVQVIAVCGAIQNVVGKGAKYPLFDSSLERVYTVLGEELRTRGKAVVSVLGGRTGKGFGGLWQQFLLWLYVVVYSPATAPSIVNIQDALLWTSILICIPWIIAIFPMSEKFEERRAQKISETGEA</sequence>
<dbReference type="AlphaFoldDB" id="A0A2U8BRS0"/>
<dbReference type="Pfam" id="PF03219">
    <property type="entry name" value="TLC"/>
    <property type="match status" value="1"/>
</dbReference>
<dbReference type="RefSeq" id="WP_108673070.1">
    <property type="nucleotide sequence ID" value="NZ_CP025989.1"/>
</dbReference>
<keyword evidence="5 10" id="KW-0547">Nucleotide-binding</keyword>
<feature type="transmembrane region" description="Helical" evidence="10">
    <location>
        <begin position="357"/>
        <end position="376"/>
    </location>
</feature>
<feature type="transmembrane region" description="Helical" evidence="10">
    <location>
        <begin position="294"/>
        <end position="317"/>
    </location>
</feature>
<gene>
    <name evidence="11" type="ORF">Fsol_00224</name>
</gene>
<evidence type="ECO:0000256" key="4">
    <source>
        <dbReference type="ARBA" id="ARBA00022692"/>
    </source>
</evidence>
<feature type="transmembrane region" description="Helical" evidence="10">
    <location>
        <begin position="200"/>
        <end position="220"/>
    </location>
</feature>
<feature type="transmembrane region" description="Helical" evidence="10">
    <location>
        <begin position="9"/>
        <end position="28"/>
    </location>
</feature>
<evidence type="ECO:0000256" key="9">
    <source>
        <dbReference type="ARBA" id="ARBA00024792"/>
    </source>
</evidence>
<dbReference type="Proteomes" id="UP000244519">
    <property type="component" value="Chromosome"/>
</dbReference>
<feature type="transmembrane region" description="Helical" evidence="10">
    <location>
        <begin position="122"/>
        <end position="145"/>
    </location>
</feature>
<evidence type="ECO:0000256" key="2">
    <source>
        <dbReference type="ARBA" id="ARBA00007127"/>
    </source>
</evidence>
<evidence type="ECO:0000256" key="7">
    <source>
        <dbReference type="ARBA" id="ARBA00022989"/>
    </source>
</evidence>
<dbReference type="InterPro" id="IPR004667">
    <property type="entry name" value="ADP_ATP_car_bac_type"/>
</dbReference>
<keyword evidence="8 10" id="KW-0472">Membrane</keyword>
<evidence type="ECO:0000256" key="1">
    <source>
        <dbReference type="ARBA" id="ARBA00004651"/>
    </source>
</evidence>